<reference evidence="3" key="1">
    <citation type="journal article" date="2022" name="Int. J. Mol. Sci.">
        <title>Draft Genome of Tanacetum Coccineum: Genomic Comparison of Closely Related Tanacetum-Family Plants.</title>
        <authorList>
            <person name="Yamashiro T."/>
            <person name="Shiraishi A."/>
            <person name="Nakayama K."/>
            <person name="Satake H."/>
        </authorList>
    </citation>
    <scope>NUCLEOTIDE SEQUENCE</scope>
</reference>
<dbReference type="Pfam" id="PF07727">
    <property type="entry name" value="RVT_2"/>
    <property type="match status" value="1"/>
</dbReference>
<keyword evidence="1" id="KW-1133">Transmembrane helix</keyword>
<sequence>MTPSSPPSYTLLDTQRSPLLTSLASKLPNPSTNIPIPKRSIPTAPPITQHGVDFDETFSPVVKPATIRTVLSLAVSRQWPIHQLDVKNAFLNEVFVWFEIGTSCLVPAVAYLLIYVDDIILTAFSPVLLQQIVDSLHKEFDMTDLGALNYFLGISVVCHPTGLFFVLRRSILSEKQLCDALLAWVTAYKDIIWCKENSFPVGSFIDAKKELMVSVLKDPDNEHIALVFNRRSNVYTT</sequence>
<keyword evidence="4" id="KW-1185">Reference proteome</keyword>
<keyword evidence="1" id="KW-0812">Transmembrane</keyword>
<dbReference type="Proteomes" id="UP001151760">
    <property type="component" value="Unassembled WGS sequence"/>
</dbReference>
<dbReference type="InterPro" id="IPR043502">
    <property type="entry name" value="DNA/RNA_pol_sf"/>
</dbReference>
<keyword evidence="1" id="KW-0472">Membrane</keyword>
<comment type="caution">
    <text evidence="3">The sequence shown here is derived from an EMBL/GenBank/DDBJ whole genome shotgun (WGS) entry which is preliminary data.</text>
</comment>
<feature type="transmembrane region" description="Helical" evidence="1">
    <location>
        <begin position="94"/>
        <end position="116"/>
    </location>
</feature>
<evidence type="ECO:0000256" key="1">
    <source>
        <dbReference type="SAM" id="Phobius"/>
    </source>
</evidence>
<dbReference type="SUPFAM" id="SSF56672">
    <property type="entry name" value="DNA/RNA polymerases"/>
    <property type="match status" value="1"/>
</dbReference>
<proteinExistence type="predicted"/>
<feature type="transmembrane region" description="Helical" evidence="1">
    <location>
        <begin position="147"/>
        <end position="167"/>
    </location>
</feature>
<gene>
    <name evidence="3" type="ORF">Tco_0751038</name>
</gene>
<accession>A0ABQ4Z3Q5</accession>
<evidence type="ECO:0000313" key="3">
    <source>
        <dbReference type="EMBL" id="GJS84497.1"/>
    </source>
</evidence>
<evidence type="ECO:0000313" key="4">
    <source>
        <dbReference type="Proteomes" id="UP001151760"/>
    </source>
</evidence>
<feature type="domain" description="Reverse transcriptase Ty1/copia-type" evidence="2">
    <location>
        <begin position="50"/>
        <end position="93"/>
    </location>
</feature>
<protein>
    <submittedName>
        <fullName evidence="3">Ribonuclease H-like domain-containing protein</fullName>
    </submittedName>
</protein>
<name>A0ABQ4Z3Q5_9ASTR</name>
<dbReference type="InterPro" id="IPR013103">
    <property type="entry name" value="RVT_2"/>
</dbReference>
<dbReference type="EMBL" id="BQNB010010978">
    <property type="protein sequence ID" value="GJS84497.1"/>
    <property type="molecule type" value="Genomic_DNA"/>
</dbReference>
<evidence type="ECO:0000259" key="2">
    <source>
        <dbReference type="Pfam" id="PF07727"/>
    </source>
</evidence>
<reference evidence="3" key="2">
    <citation type="submission" date="2022-01" db="EMBL/GenBank/DDBJ databases">
        <authorList>
            <person name="Yamashiro T."/>
            <person name="Shiraishi A."/>
            <person name="Satake H."/>
            <person name="Nakayama K."/>
        </authorList>
    </citation>
    <scope>NUCLEOTIDE SEQUENCE</scope>
</reference>
<organism evidence="3 4">
    <name type="scientific">Tanacetum coccineum</name>
    <dbReference type="NCBI Taxonomy" id="301880"/>
    <lineage>
        <taxon>Eukaryota</taxon>
        <taxon>Viridiplantae</taxon>
        <taxon>Streptophyta</taxon>
        <taxon>Embryophyta</taxon>
        <taxon>Tracheophyta</taxon>
        <taxon>Spermatophyta</taxon>
        <taxon>Magnoliopsida</taxon>
        <taxon>eudicotyledons</taxon>
        <taxon>Gunneridae</taxon>
        <taxon>Pentapetalae</taxon>
        <taxon>asterids</taxon>
        <taxon>campanulids</taxon>
        <taxon>Asterales</taxon>
        <taxon>Asteraceae</taxon>
        <taxon>Asteroideae</taxon>
        <taxon>Anthemideae</taxon>
        <taxon>Anthemidinae</taxon>
        <taxon>Tanacetum</taxon>
    </lineage>
</organism>